<dbReference type="RefSeq" id="WP_123610909.1">
    <property type="nucleotide sequence ID" value="NZ_RJVG01000017.1"/>
</dbReference>
<dbReference type="AlphaFoldDB" id="A0A3N1X5S8"/>
<sequence>MNLKPWNEDIKHLREVILKEDKLEESKNLCLSLHSMVHSSNMSGVSVKTFEDELWEGLDEESCKTAVNEKGRTIVYGIWHSTRIEDITMNLLIAGGEQVLNIENWKDKINSKITDTGNALTKEEILEFSKNINIEKLKNYRAEVGKRTREIINNLISKDMIGVFAKYIFLKLRRTLYFSKYKVSSYTENLIFL</sequence>
<name>A0A3N1X5S8_9FIRM</name>
<gene>
    <name evidence="1" type="ORF">EDD66_11725</name>
</gene>
<keyword evidence="2" id="KW-1185">Reference proteome</keyword>
<evidence type="ECO:0000313" key="2">
    <source>
        <dbReference type="Proteomes" id="UP000273083"/>
    </source>
</evidence>
<dbReference type="Proteomes" id="UP000273083">
    <property type="component" value="Unassembled WGS sequence"/>
</dbReference>
<dbReference type="Gene3D" id="1.20.120.450">
    <property type="entry name" value="dinb family like domain"/>
    <property type="match status" value="1"/>
</dbReference>
<dbReference type="OrthoDB" id="9778466at2"/>
<evidence type="ECO:0000313" key="1">
    <source>
        <dbReference type="EMBL" id="ROR22113.1"/>
    </source>
</evidence>
<evidence type="ECO:0008006" key="3">
    <source>
        <dbReference type="Google" id="ProtNLM"/>
    </source>
</evidence>
<dbReference type="EMBL" id="RJVG01000017">
    <property type="protein sequence ID" value="ROR22113.1"/>
    <property type="molecule type" value="Genomic_DNA"/>
</dbReference>
<accession>A0A3N1X5S8</accession>
<dbReference type="InterPro" id="IPR034660">
    <property type="entry name" value="DinB/YfiT-like"/>
</dbReference>
<proteinExistence type="predicted"/>
<reference evidence="1 2" key="1">
    <citation type="submission" date="2018-11" db="EMBL/GenBank/DDBJ databases">
        <title>Genomic Encyclopedia of Type Strains, Phase IV (KMG-IV): sequencing the most valuable type-strain genomes for metagenomic binning, comparative biology and taxonomic classification.</title>
        <authorList>
            <person name="Goeker M."/>
        </authorList>
    </citation>
    <scope>NUCLEOTIDE SEQUENCE [LARGE SCALE GENOMIC DNA]</scope>
    <source>
        <strain evidence="1 2">DSM 26537</strain>
    </source>
</reference>
<organism evidence="1 2">
    <name type="scientific">Mobilisporobacter senegalensis</name>
    <dbReference type="NCBI Taxonomy" id="1329262"/>
    <lineage>
        <taxon>Bacteria</taxon>
        <taxon>Bacillati</taxon>
        <taxon>Bacillota</taxon>
        <taxon>Clostridia</taxon>
        <taxon>Lachnospirales</taxon>
        <taxon>Lachnospiraceae</taxon>
        <taxon>Mobilisporobacter</taxon>
    </lineage>
</organism>
<comment type="caution">
    <text evidence="1">The sequence shown here is derived from an EMBL/GenBank/DDBJ whole genome shotgun (WGS) entry which is preliminary data.</text>
</comment>
<protein>
    <recommendedName>
        <fullName evidence="3">DinB family protein</fullName>
    </recommendedName>
</protein>